<accession>A0ABW1CZI9</accession>
<dbReference type="Proteomes" id="UP001596058">
    <property type="component" value="Unassembled WGS sequence"/>
</dbReference>
<dbReference type="SUPFAM" id="SSF103473">
    <property type="entry name" value="MFS general substrate transporter"/>
    <property type="match status" value="1"/>
</dbReference>
<protein>
    <submittedName>
        <fullName evidence="9">MFS transporter</fullName>
    </submittedName>
</protein>
<feature type="transmembrane region" description="Helical" evidence="7">
    <location>
        <begin position="305"/>
        <end position="324"/>
    </location>
</feature>
<organism evidence="9 10">
    <name type="scientific">Nonomuraea insulae</name>
    <dbReference type="NCBI Taxonomy" id="1616787"/>
    <lineage>
        <taxon>Bacteria</taxon>
        <taxon>Bacillati</taxon>
        <taxon>Actinomycetota</taxon>
        <taxon>Actinomycetes</taxon>
        <taxon>Streptosporangiales</taxon>
        <taxon>Streptosporangiaceae</taxon>
        <taxon>Nonomuraea</taxon>
    </lineage>
</organism>
<feature type="transmembrane region" description="Helical" evidence="7">
    <location>
        <begin position="370"/>
        <end position="392"/>
    </location>
</feature>
<dbReference type="CDD" id="cd17369">
    <property type="entry name" value="MFS_ShiA_like"/>
    <property type="match status" value="1"/>
</dbReference>
<feature type="domain" description="Major facilitator superfamily (MFS) profile" evidence="8">
    <location>
        <begin position="13"/>
        <end position="420"/>
    </location>
</feature>
<dbReference type="Pfam" id="PF07690">
    <property type="entry name" value="MFS_1"/>
    <property type="match status" value="1"/>
</dbReference>
<evidence type="ECO:0000256" key="3">
    <source>
        <dbReference type="ARBA" id="ARBA00022475"/>
    </source>
</evidence>
<dbReference type="InterPro" id="IPR011701">
    <property type="entry name" value="MFS"/>
</dbReference>
<dbReference type="PANTHER" id="PTHR43045">
    <property type="entry name" value="SHIKIMATE TRANSPORTER"/>
    <property type="match status" value="1"/>
</dbReference>
<feature type="transmembrane region" description="Helical" evidence="7">
    <location>
        <begin position="330"/>
        <end position="350"/>
    </location>
</feature>
<name>A0ABW1CZI9_9ACTN</name>
<dbReference type="Gene3D" id="1.20.1250.20">
    <property type="entry name" value="MFS general substrate transporter like domains"/>
    <property type="match status" value="2"/>
</dbReference>
<evidence type="ECO:0000256" key="1">
    <source>
        <dbReference type="ARBA" id="ARBA00004651"/>
    </source>
</evidence>
<feature type="transmembrane region" description="Helical" evidence="7">
    <location>
        <begin position="398"/>
        <end position="419"/>
    </location>
</feature>
<dbReference type="EMBL" id="JBHSPA010000062">
    <property type="protein sequence ID" value="MFC5831152.1"/>
    <property type="molecule type" value="Genomic_DNA"/>
</dbReference>
<keyword evidence="4 7" id="KW-0812">Transmembrane</keyword>
<feature type="transmembrane region" description="Helical" evidence="7">
    <location>
        <begin position="86"/>
        <end position="104"/>
    </location>
</feature>
<feature type="transmembrane region" description="Helical" evidence="7">
    <location>
        <begin position="275"/>
        <end position="293"/>
    </location>
</feature>
<proteinExistence type="predicted"/>
<keyword evidence="10" id="KW-1185">Reference proteome</keyword>
<feature type="transmembrane region" description="Helical" evidence="7">
    <location>
        <begin position="153"/>
        <end position="177"/>
    </location>
</feature>
<evidence type="ECO:0000259" key="8">
    <source>
        <dbReference type="PROSITE" id="PS50850"/>
    </source>
</evidence>
<feature type="transmembrane region" description="Helical" evidence="7">
    <location>
        <begin position="189"/>
        <end position="208"/>
    </location>
</feature>
<gene>
    <name evidence="9" type="ORF">ACFPZ3_45495</name>
</gene>
<comment type="subcellular location">
    <subcellularLocation>
        <location evidence="1">Cell membrane</location>
        <topology evidence="1">Multi-pass membrane protein</topology>
    </subcellularLocation>
</comment>
<evidence type="ECO:0000313" key="9">
    <source>
        <dbReference type="EMBL" id="MFC5831152.1"/>
    </source>
</evidence>
<evidence type="ECO:0000256" key="7">
    <source>
        <dbReference type="SAM" id="Phobius"/>
    </source>
</evidence>
<evidence type="ECO:0000313" key="10">
    <source>
        <dbReference type="Proteomes" id="UP001596058"/>
    </source>
</evidence>
<keyword evidence="5 7" id="KW-1133">Transmembrane helix</keyword>
<dbReference type="InterPro" id="IPR020846">
    <property type="entry name" value="MFS_dom"/>
</dbReference>
<dbReference type="PROSITE" id="PS50850">
    <property type="entry name" value="MFS"/>
    <property type="match status" value="1"/>
</dbReference>
<keyword evidence="2" id="KW-0813">Transport</keyword>
<feature type="transmembrane region" description="Helical" evidence="7">
    <location>
        <begin position="251"/>
        <end position="269"/>
    </location>
</feature>
<dbReference type="InterPro" id="IPR036259">
    <property type="entry name" value="MFS_trans_sf"/>
</dbReference>
<evidence type="ECO:0000256" key="2">
    <source>
        <dbReference type="ARBA" id="ARBA00022448"/>
    </source>
</evidence>
<reference evidence="10" key="1">
    <citation type="journal article" date="2019" name="Int. J. Syst. Evol. Microbiol.">
        <title>The Global Catalogue of Microorganisms (GCM) 10K type strain sequencing project: providing services to taxonomists for standard genome sequencing and annotation.</title>
        <authorList>
            <consortium name="The Broad Institute Genomics Platform"/>
            <consortium name="The Broad Institute Genome Sequencing Center for Infectious Disease"/>
            <person name="Wu L."/>
            <person name="Ma J."/>
        </authorList>
    </citation>
    <scope>NUCLEOTIDE SEQUENCE [LARGE SCALE GENOMIC DNA]</scope>
    <source>
        <strain evidence="10">CCUG 53903</strain>
    </source>
</reference>
<feature type="transmembrane region" description="Helical" evidence="7">
    <location>
        <begin position="116"/>
        <end position="141"/>
    </location>
</feature>
<evidence type="ECO:0000256" key="6">
    <source>
        <dbReference type="ARBA" id="ARBA00023136"/>
    </source>
</evidence>
<dbReference type="PANTHER" id="PTHR43045:SF1">
    <property type="entry name" value="SHIKIMATE TRANSPORTER"/>
    <property type="match status" value="1"/>
</dbReference>
<sequence length="449" mass="47119">MATDKVPQNARRAALASLVGTAIEWYDYFIFGSAAALVFGDLFFPGSSPIVGTLSSFAVFGVGFLARPLGGIIFGHMGDRLGRKRALVITLMITGLSTTAIGLLPTADSVGMLAPVLLVVLRLVQGFGVGGEWGGAALVAVESAPEGKRGRYGAFPQMGNAIGVVLSTLAFGAASALPDEQFRAFGWRLPFLASLLLVGVGLVIRLRLMETPTFQRIRDSAQVVRSPLKDVLATHRRALVLTTGMRISENVLGYIILTFTLSYATQEIGLGRSSVLFATACAAAVGIGSTYLFGALSDRIGRRPVFLFGALFAAAMAFPFFWLLNSGTAVLVWLGIVAYYSIGVGAQYGIEPAYFAELFDTRVRYSGISIASQAAGIIAGGLTPTVATALLAWSGGSYWPVATYIIVAAAITAVAIAFARETVGVDLDDVRQDQPLTPAPTNIAGRSSA</sequence>
<comment type="caution">
    <text evidence="9">The sequence shown here is derived from an EMBL/GenBank/DDBJ whole genome shotgun (WGS) entry which is preliminary data.</text>
</comment>
<evidence type="ECO:0000256" key="4">
    <source>
        <dbReference type="ARBA" id="ARBA00022692"/>
    </source>
</evidence>
<feature type="transmembrane region" description="Helical" evidence="7">
    <location>
        <begin position="50"/>
        <end position="74"/>
    </location>
</feature>
<keyword evidence="6 7" id="KW-0472">Membrane</keyword>
<evidence type="ECO:0000256" key="5">
    <source>
        <dbReference type="ARBA" id="ARBA00022989"/>
    </source>
</evidence>
<dbReference type="RefSeq" id="WP_379520630.1">
    <property type="nucleotide sequence ID" value="NZ_JBHSPA010000062.1"/>
</dbReference>
<keyword evidence="3" id="KW-1003">Cell membrane</keyword>